<dbReference type="AlphaFoldDB" id="A0A852U8J8"/>
<dbReference type="Proteomes" id="UP000589036">
    <property type="component" value="Unassembled WGS sequence"/>
</dbReference>
<name>A0A852U8J8_9ACTN</name>
<evidence type="ECO:0000313" key="4">
    <source>
        <dbReference type="Proteomes" id="UP000589036"/>
    </source>
</evidence>
<evidence type="ECO:0000256" key="2">
    <source>
        <dbReference type="SAM" id="SignalP"/>
    </source>
</evidence>
<evidence type="ECO:0000256" key="1">
    <source>
        <dbReference type="SAM" id="MobiDB-lite"/>
    </source>
</evidence>
<feature type="chain" id="PRO_5032741717" evidence="2">
    <location>
        <begin position="32"/>
        <end position="265"/>
    </location>
</feature>
<protein>
    <submittedName>
        <fullName evidence="3">Uncharacterized protein</fullName>
    </submittedName>
</protein>
<evidence type="ECO:0000313" key="3">
    <source>
        <dbReference type="EMBL" id="NYE50414.1"/>
    </source>
</evidence>
<accession>A0A852U8J8</accession>
<dbReference type="EMBL" id="JACCCC010000001">
    <property type="protein sequence ID" value="NYE50414.1"/>
    <property type="molecule type" value="Genomic_DNA"/>
</dbReference>
<gene>
    <name evidence="3" type="ORF">HDA32_005534</name>
</gene>
<organism evidence="3 4">
    <name type="scientific">Spinactinospora alkalitolerans</name>
    <dbReference type="NCBI Taxonomy" id="687207"/>
    <lineage>
        <taxon>Bacteria</taxon>
        <taxon>Bacillati</taxon>
        <taxon>Actinomycetota</taxon>
        <taxon>Actinomycetes</taxon>
        <taxon>Streptosporangiales</taxon>
        <taxon>Nocardiopsidaceae</taxon>
        <taxon>Spinactinospora</taxon>
    </lineage>
</organism>
<dbReference type="RefSeq" id="WP_179645897.1">
    <property type="nucleotide sequence ID" value="NZ_BAAAYY010000014.1"/>
</dbReference>
<feature type="compositionally biased region" description="Low complexity" evidence="1">
    <location>
        <begin position="206"/>
        <end position="223"/>
    </location>
</feature>
<feature type="region of interest" description="Disordered" evidence="1">
    <location>
        <begin position="145"/>
        <end position="174"/>
    </location>
</feature>
<feature type="compositionally biased region" description="Low complexity" evidence="1">
    <location>
        <begin position="254"/>
        <end position="265"/>
    </location>
</feature>
<keyword evidence="4" id="KW-1185">Reference proteome</keyword>
<reference evidence="3 4" key="1">
    <citation type="submission" date="2020-07" db="EMBL/GenBank/DDBJ databases">
        <title>Sequencing the genomes of 1000 actinobacteria strains.</title>
        <authorList>
            <person name="Klenk H.-P."/>
        </authorList>
    </citation>
    <scope>NUCLEOTIDE SEQUENCE [LARGE SCALE GENOMIC DNA]</scope>
    <source>
        <strain evidence="3 4">CXB654</strain>
    </source>
</reference>
<sequence length="265" mass="25849">MLKFTRKSAKAILLTAGVAGFVGLGAGVASAGVASPVDDAARTVAPHTAPATGLTERLSGAVPGAPGTVHTLPAAHGCESSGAHGLLGGLNGTNGKLNGTNGKLNGTAGKLEGTVDGLSGDVERTVPLTAPVNPGVAAPGVAVPAEVSEASEDARQRVDQQAAEAEGALGEAEGTLDETRAALPGTGDAVSETERLRAGAEQAADGAAADAAEVTESTESTDALPDAEAVSEEPASLTEEPVQALEDAADVDSVDVATPVDTPLL</sequence>
<feature type="region of interest" description="Disordered" evidence="1">
    <location>
        <begin position="206"/>
        <end position="265"/>
    </location>
</feature>
<proteinExistence type="predicted"/>
<feature type="compositionally biased region" description="Low complexity" evidence="1">
    <location>
        <begin position="162"/>
        <end position="173"/>
    </location>
</feature>
<comment type="caution">
    <text evidence="3">The sequence shown here is derived from an EMBL/GenBank/DDBJ whole genome shotgun (WGS) entry which is preliminary data.</text>
</comment>
<feature type="signal peptide" evidence="2">
    <location>
        <begin position="1"/>
        <end position="31"/>
    </location>
</feature>
<keyword evidence="2" id="KW-0732">Signal</keyword>